<evidence type="ECO:0000256" key="2">
    <source>
        <dbReference type="ARBA" id="ARBA00022801"/>
    </source>
</evidence>
<evidence type="ECO:0000256" key="1">
    <source>
        <dbReference type="ARBA" id="ARBA00005964"/>
    </source>
</evidence>
<dbReference type="KEGG" id="svl:Strvi_6589"/>
<dbReference type="Proteomes" id="UP000008703">
    <property type="component" value="Chromosome"/>
</dbReference>
<keyword evidence="2 3" id="KW-0378">Hydrolase</keyword>
<dbReference type="InterPro" id="IPR029058">
    <property type="entry name" value="AB_hydrolase_fold"/>
</dbReference>
<dbReference type="AlphaFoldDB" id="G2P0I4"/>
<accession>G2P0I4</accession>
<dbReference type="GO" id="GO:0016787">
    <property type="term" value="F:hydrolase activity"/>
    <property type="evidence" value="ECO:0007669"/>
    <property type="project" value="UniProtKB-KW"/>
</dbReference>
<evidence type="ECO:0000259" key="4">
    <source>
        <dbReference type="Pfam" id="PF00135"/>
    </source>
</evidence>
<dbReference type="EC" id="3.1.1.-" evidence="3"/>
<evidence type="ECO:0000313" key="5">
    <source>
        <dbReference type="EMBL" id="AEM85982.1"/>
    </source>
</evidence>
<reference evidence="5" key="1">
    <citation type="submission" date="2011-08" db="EMBL/GenBank/DDBJ databases">
        <title>Complete sequence of chromosome of Streptomyces violaceusniger Tu 4113.</title>
        <authorList>
            <consortium name="US DOE Joint Genome Institute"/>
            <person name="Lucas S."/>
            <person name="Han J."/>
            <person name="Lapidus A."/>
            <person name="Cheng J.-F."/>
            <person name="Goodwin L."/>
            <person name="Pitluck S."/>
            <person name="Peters L."/>
            <person name="Ivanova N."/>
            <person name="Daligault H."/>
            <person name="Detter J.C."/>
            <person name="Han C."/>
            <person name="Tapia R."/>
            <person name="Land M."/>
            <person name="Hauser L."/>
            <person name="Kyrpides N."/>
            <person name="Ivanova N."/>
            <person name="Pagani I."/>
            <person name="Hagen A."/>
            <person name="Katz L."/>
            <person name="Fiedler H.-P."/>
            <person name="Keasling J."/>
            <person name="Fortman J."/>
            <person name="Woyke T."/>
        </authorList>
    </citation>
    <scope>NUCLEOTIDE SEQUENCE [LARGE SCALE GENOMIC DNA]</scope>
    <source>
        <strain evidence="5">Tu 4113</strain>
    </source>
</reference>
<dbReference type="HOGENOM" id="CLU_006586_16_4_11"/>
<organism evidence="5 6">
    <name type="scientific">Streptomyces violaceusniger (strain Tu 4113)</name>
    <dbReference type="NCBI Taxonomy" id="653045"/>
    <lineage>
        <taxon>Bacteria</taxon>
        <taxon>Bacillati</taxon>
        <taxon>Actinomycetota</taxon>
        <taxon>Actinomycetes</taxon>
        <taxon>Kitasatosporales</taxon>
        <taxon>Streptomycetaceae</taxon>
        <taxon>Streptomyces</taxon>
        <taxon>Streptomyces violaceusniger group</taxon>
    </lineage>
</organism>
<gene>
    <name evidence="5" type="ORF">Strvi_6589</name>
</gene>
<feature type="domain" description="Carboxylesterase type B" evidence="4">
    <location>
        <begin position="7"/>
        <end position="455"/>
    </location>
</feature>
<dbReference type="Gene3D" id="3.40.50.1820">
    <property type="entry name" value="alpha/beta hydrolase"/>
    <property type="match status" value="1"/>
</dbReference>
<dbReference type="InterPro" id="IPR002018">
    <property type="entry name" value="CarbesteraseB"/>
</dbReference>
<keyword evidence="6" id="KW-1185">Reference proteome</keyword>
<proteinExistence type="inferred from homology"/>
<name>G2P0I4_STRV4</name>
<protein>
    <recommendedName>
        <fullName evidence="3">Carboxylic ester hydrolase</fullName>
        <ecNumber evidence="3">3.1.1.-</ecNumber>
    </recommendedName>
</protein>
<evidence type="ECO:0000313" key="6">
    <source>
        <dbReference type="Proteomes" id="UP000008703"/>
    </source>
</evidence>
<dbReference type="InterPro" id="IPR050309">
    <property type="entry name" value="Type-B_Carboxylest/Lipase"/>
</dbReference>
<dbReference type="EMBL" id="CP002994">
    <property type="protein sequence ID" value="AEM85982.1"/>
    <property type="molecule type" value="Genomic_DNA"/>
</dbReference>
<sequence length="460" mass="48646">MLTIDAQTAAGTIRGELRHGVAAFKGIPYAEPPFGAHAFKPPVARTPWTGIRDCTAYGPGCPQPSSSLFSSLSTGEDFLSVNVWAPEGATDLPVMFWIHGGGFLMGSNADPGSDGNTFARDGVVLVSCNYRLGVFGFLHAGHLDDAYGTASGAYGVADQIAALQWTRENIAAFGGDPHNITIFGSSAGGTFVDALLGCPSAQGLFQRAVSQSAAVAPLFGFPVTYAEAIAEAMLDKLGVPARDLHTVDTTRILQAQAEFMVEKQRGEHPACGRMIPFVPLTGGDLLPRPPYEAIADGVAADVDLVIGTNRDECTLYALMEKMGVAETGMSPSGWDADPTLQQAVLEVYERTQEPGSSITARISMDTDRAFRTPSLRIADAHHQSGGTTYVYQFAWRSPAFDGRVGATHGIEGPFVFNDFSLPITKTLIGDEVPHDLLTAMHSSWVSFASTGDPTATGAIP</sequence>
<comment type="similarity">
    <text evidence="1 3">Belongs to the type-B carboxylesterase/lipase family.</text>
</comment>
<dbReference type="SUPFAM" id="SSF53474">
    <property type="entry name" value="alpha/beta-Hydrolases"/>
    <property type="match status" value="1"/>
</dbReference>
<dbReference type="PROSITE" id="PS00122">
    <property type="entry name" value="CARBOXYLESTERASE_B_1"/>
    <property type="match status" value="1"/>
</dbReference>
<evidence type="ECO:0000256" key="3">
    <source>
        <dbReference type="RuleBase" id="RU361235"/>
    </source>
</evidence>
<dbReference type="InterPro" id="IPR019826">
    <property type="entry name" value="Carboxylesterase_B_AS"/>
</dbReference>
<dbReference type="Pfam" id="PF00135">
    <property type="entry name" value="COesterase"/>
    <property type="match status" value="1"/>
</dbReference>
<dbReference type="eggNOG" id="COG2272">
    <property type="taxonomic scope" value="Bacteria"/>
</dbReference>
<dbReference type="ESTHER" id="strvo-g2p0i4">
    <property type="family name" value="Carb_B_Bacteria"/>
</dbReference>
<dbReference type="PANTHER" id="PTHR11559">
    <property type="entry name" value="CARBOXYLESTERASE"/>
    <property type="match status" value="1"/>
</dbReference>